<reference evidence="2" key="1">
    <citation type="journal article" date="2014" name="Front. Microbiol.">
        <title>High frequency of phylogenetically diverse reductive dehalogenase-homologous genes in deep subseafloor sedimentary metagenomes.</title>
        <authorList>
            <person name="Kawai M."/>
            <person name="Futagami T."/>
            <person name="Toyoda A."/>
            <person name="Takaki Y."/>
            <person name="Nishi S."/>
            <person name="Hori S."/>
            <person name="Arai W."/>
            <person name="Tsubouchi T."/>
            <person name="Morono Y."/>
            <person name="Uchiyama I."/>
            <person name="Ito T."/>
            <person name="Fujiyama A."/>
            <person name="Inagaki F."/>
            <person name="Takami H."/>
        </authorList>
    </citation>
    <scope>NUCLEOTIDE SEQUENCE</scope>
    <source>
        <strain evidence="2">Expedition CK06-06</strain>
    </source>
</reference>
<feature type="non-terminal residue" evidence="2">
    <location>
        <position position="1"/>
    </location>
</feature>
<dbReference type="EMBL" id="BARS01024701">
    <property type="protein sequence ID" value="GAG10954.1"/>
    <property type="molecule type" value="Genomic_DNA"/>
</dbReference>
<organism evidence="2">
    <name type="scientific">marine sediment metagenome</name>
    <dbReference type="NCBI Taxonomy" id="412755"/>
    <lineage>
        <taxon>unclassified sequences</taxon>
        <taxon>metagenomes</taxon>
        <taxon>ecological metagenomes</taxon>
    </lineage>
</organism>
<dbReference type="AlphaFoldDB" id="X0UYQ9"/>
<evidence type="ECO:0000259" key="1">
    <source>
        <dbReference type="Pfam" id="PF16169"/>
    </source>
</evidence>
<accession>X0UYQ9</accession>
<protein>
    <recommendedName>
        <fullName evidence="1">DUF4872 domain-containing protein</fullName>
    </recommendedName>
</protein>
<evidence type="ECO:0000313" key="2">
    <source>
        <dbReference type="EMBL" id="GAG10954.1"/>
    </source>
</evidence>
<gene>
    <name evidence="2" type="ORF">S01H1_39175</name>
</gene>
<feature type="non-terminal residue" evidence="2">
    <location>
        <position position="268"/>
    </location>
</feature>
<dbReference type="InterPro" id="IPR032369">
    <property type="entry name" value="DUF4872"/>
</dbReference>
<dbReference type="Pfam" id="PF16169">
    <property type="entry name" value="DUF4872"/>
    <property type="match status" value="1"/>
</dbReference>
<feature type="domain" description="DUF4872" evidence="1">
    <location>
        <begin position="63"/>
        <end position="200"/>
    </location>
</feature>
<name>X0UYQ9_9ZZZZ</name>
<sequence>QPAITFVDFAYLPFFFGEGASIPNEEAGHFGGHTFVTYGIDEEKDEAYVSDRFAKPFTMSYEQLKAARGSKFAPFPAKNKLVELSFPKKVKDIKTILPQAIKANVDFMENPPITNMGLKGFGKWRKMLPTWGSDFKGDNLIGGLISTFIYMETGGSGGALFRPVYKLFLEEAGELLNNDGLLKAAELFGDATDKIRELEEAILPDALPNIAKFREIFLKSNKIQESGDIDYQKQLDAMDDEVLEAMKGASKEADKWKEHIPQIDKGIQ</sequence>
<proteinExistence type="predicted"/>
<comment type="caution">
    <text evidence="2">The sequence shown here is derived from an EMBL/GenBank/DDBJ whole genome shotgun (WGS) entry which is preliminary data.</text>
</comment>